<dbReference type="Pfam" id="PF13452">
    <property type="entry name" value="FAS1_DH_region"/>
    <property type="match status" value="1"/>
</dbReference>
<organism evidence="2 3">
    <name type="scientific">Inquilinus limosus</name>
    <dbReference type="NCBI Taxonomy" id="171674"/>
    <lineage>
        <taxon>Bacteria</taxon>
        <taxon>Pseudomonadati</taxon>
        <taxon>Pseudomonadota</taxon>
        <taxon>Alphaproteobacteria</taxon>
        <taxon>Rhodospirillales</taxon>
        <taxon>Rhodospirillaceae</taxon>
        <taxon>Inquilinus</taxon>
    </lineage>
</organism>
<name>A0A211Z3J6_9PROT</name>
<comment type="caution">
    <text evidence="2">The sequence shown here is derived from an EMBL/GenBank/DDBJ whole genome shotgun (WGS) entry which is preliminary data.</text>
</comment>
<evidence type="ECO:0000313" key="3">
    <source>
        <dbReference type="Proteomes" id="UP000196655"/>
    </source>
</evidence>
<dbReference type="EMBL" id="NHON01000116">
    <property type="protein sequence ID" value="OWJ59841.1"/>
    <property type="molecule type" value="Genomic_DNA"/>
</dbReference>
<dbReference type="RefSeq" id="WP_088156755.1">
    <property type="nucleotide sequence ID" value="NZ_NHON01000116.1"/>
</dbReference>
<dbReference type="InterPro" id="IPR029069">
    <property type="entry name" value="HotDog_dom_sf"/>
</dbReference>
<dbReference type="InterPro" id="IPR052741">
    <property type="entry name" value="Mitochondrial_HTD2"/>
</dbReference>
<dbReference type="AlphaFoldDB" id="A0A211Z3J6"/>
<dbReference type="PANTHER" id="PTHR28152">
    <property type="entry name" value="HYDROXYACYL-THIOESTER DEHYDRATASE TYPE 2, MITOCHONDRIAL"/>
    <property type="match status" value="1"/>
</dbReference>
<dbReference type="OrthoDB" id="7183822at2"/>
<accession>A0A211Z3J6</accession>
<gene>
    <name evidence="2" type="ORF">BWR60_32135</name>
</gene>
<keyword evidence="3" id="KW-1185">Reference proteome</keyword>
<feature type="domain" description="FAS1-like dehydratase" evidence="1">
    <location>
        <begin position="17"/>
        <end position="143"/>
    </location>
</feature>
<dbReference type="InterPro" id="IPR039569">
    <property type="entry name" value="FAS1-like_DH_region"/>
</dbReference>
<protein>
    <submittedName>
        <fullName evidence="2">Protein dehydratase</fullName>
    </submittedName>
</protein>
<sequence>MATPAVPEPDIDQLRRWVGREETAEDIVTADLARKFHATLDLPGPPPRAGEAAPRLIHFCLGQPAAPTAALGPDGHPERGGFLPPVPLPRRMWAGGSVAFDGELRVGDAVRRVSRITDVVAKQGRTGPLCFVTVEHVIEAGGRAAVRERQDLVYRGPDSGAKAPAPAAEPGRHRRRVAAGAPLLFRYSALTFNGHRIHYDRRHATDVEFYPGLVVHGPLQATLLCHFAAAIRGTPPDRFAFRSHSTLFDGDAITLHAGEAEGGTLRLWTAREGGPVAMAAEAGWT</sequence>
<reference evidence="3" key="1">
    <citation type="submission" date="2017-05" db="EMBL/GenBank/DDBJ databases">
        <authorList>
            <person name="Macchi M."/>
            <person name="Festa S."/>
            <person name="Coppotelli B.M."/>
            <person name="Morelli I.S."/>
        </authorList>
    </citation>
    <scope>NUCLEOTIDE SEQUENCE [LARGE SCALE GENOMIC DNA]</scope>
    <source>
        <strain evidence="3">I</strain>
    </source>
</reference>
<evidence type="ECO:0000313" key="2">
    <source>
        <dbReference type="EMBL" id="OWJ59841.1"/>
    </source>
</evidence>
<proteinExistence type="predicted"/>
<dbReference type="SUPFAM" id="SSF54637">
    <property type="entry name" value="Thioesterase/thiol ester dehydrase-isomerase"/>
    <property type="match status" value="1"/>
</dbReference>
<dbReference type="Gene3D" id="3.10.129.10">
    <property type="entry name" value="Hotdog Thioesterase"/>
    <property type="match status" value="2"/>
</dbReference>
<dbReference type="PANTHER" id="PTHR28152:SF1">
    <property type="entry name" value="HYDROXYACYL-THIOESTER DEHYDRATASE TYPE 2, MITOCHONDRIAL"/>
    <property type="match status" value="1"/>
</dbReference>
<dbReference type="GO" id="GO:0019171">
    <property type="term" value="F:(3R)-hydroxyacyl-[acyl-carrier-protein] dehydratase activity"/>
    <property type="evidence" value="ECO:0007669"/>
    <property type="project" value="TreeGrafter"/>
</dbReference>
<dbReference type="Proteomes" id="UP000196655">
    <property type="component" value="Unassembled WGS sequence"/>
</dbReference>
<evidence type="ECO:0000259" key="1">
    <source>
        <dbReference type="Pfam" id="PF13452"/>
    </source>
</evidence>